<accession>Q0W8U8</accession>
<gene>
    <name evidence="2" type="ORF">LRC193</name>
</gene>
<keyword evidence="1" id="KW-1133">Transmembrane helix</keyword>
<dbReference type="KEGG" id="rci:LRC193"/>
<evidence type="ECO:0000313" key="2">
    <source>
        <dbReference type="EMBL" id="CAJ35195.1"/>
    </source>
</evidence>
<feature type="transmembrane region" description="Helical" evidence="1">
    <location>
        <begin position="58"/>
        <end position="77"/>
    </location>
</feature>
<dbReference type="Proteomes" id="UP000000663">
    <property type="component" value="Chromosome"/>
</dbReference>
<sequence>MHRSDCVACSAEKSKSQPLPARFLYPAPITIKYYTINPAGHDLQVWGKGGGVMMKHGLVILILTILAIALLSGHASAEAIPIGPQDSSGAMLQSVDGSNYRSASISGFFQGLMDFVSGLIQSLTGNRQPQVPQGSGYKDPVDKPGVTVTPKPLFDQSTLHFYEYVTTVEDSKGTKTSGLRIEKSGDGRGKTIITQTFTGGENDPTIFTYHFGEDGYMISGTASDRTGSASLPLDETLDIAEAFGEIEVTDPDSGPFPGADVSSSAVYTNNQSVGCKMFTWDLGDSTNTAYVASNGIVLKRVIADKESTFTKVLTSWG</sequence>
<protein>
    <submittedName>
        <fullName evidence="2">Uncharacterized protein</fullName>
    </submittedName>
</protein>
<reference evidence="2 3" key="1">
    <citation type="journal article" date="2006" name="Science">
        <title>Genome of rice cluster I archaea -- the key methane producers in the rice rhizosphere.</title>
        <authorList>
            <person name="Erkel C."/>
            <person name="Kube M."/>
            <person name="Reinhardt R."/>
            <person name="Liesack W."/>
        </authorList>
    </citation>
    <scope>NUCLEOTIDE SEQUENCE [LARGE SCALE GENOMIC DNA]</scope>
    <source>
        <strain evidence="3">DSM 22066 / NBRC 105507 / MRE50</strain>
    </source>
</reference>
<dbReference type="eggNOG" id="arCOG11016">
    <property type="taxonomic scope" value="Archaea"/>
</dbReference>
<keyword evidence="1" id="KW-0812">Transmembrane</keyword>
<name>Q0W8U8_METAR</name>
<dbReference type="EMBL" id="AM114193">
    <property type="protein sequence ID" value="CAJ35195.1"/>
    <property type="molecule type" value="Genomic_DNA"/>
</dbReference>
<evidence type="ECO:0000256" key="1">
    <source>
        <dbReference type="SAM" id="Phobius"/>
    </source>
</evidence>
<dbReference type="AlphaFoldDB" id="Q0W8U8"/>
<keyword evidence="3" id="KW-1185">Reference proteome</keyword>
<organism evidence="2 3">
    <name type="scientific">Methanocella arvoryzae (strain DSM 22066 / NBRC 105507 / MRE50)</name>
    <dbReference type="NCBI Taxonomy" id="351160"/>
    <lineage>
        <taxon>Archaea</taxon>
        <taxon>Methanobacteriati</taxon>
        <taxon>Methanobacteriota</taxon>
        <taxon>Stenosarchaea group</taxon>
        <taxon>Methanomicrobia</taxon>
        <taxon>Methanocellales</taxon>
        <taxon>Methanocellaceae</taxon>
        <taxon>Methanocella</taxon>
    </lineage>
</organism>
<evidence type="ECO:0000313" key="3">
    <source>
        <dbReference type="Proteomes" id="UP000000663"/>
    </source>
</evidence>
<keyword evidence="1" id="KW-0472">Membrane</keyword>
<dbReference type="STRING" id="351160.LRC193"/>
<proteinExistence type="predicted"/>